<evidence type="ECO:0000313" key="2">
    <source>
        <dbReference type="EMBL" id="KAF7577424.1"/>
    </source>
</evidence>
<keyword evidence="2" id="KW-0436">Ligase</keyword>
<dbReference type="EMBL" id="NRDI02000009">
    <property type="protein sequence ID" value="KAI1513373.1"/>
    <property type="molecule type" value="Genomic_DNA"/>
</dbReference>
<evidence type="ECO:0000259" key="1">
    <source>
        <dbReference type="PROSITE" id="PS50127"/>
    </source>
</evidence>
<proteinExistence type="predicted"/>
<dbReference type="GO" id="GO:0016874">
    <property type="term" value="F:ligase activity"/>
    <property type="evidence" value="ECO:0007669"/>
    <property type="project" value="UniProtKB-KW"/>
</dbReference>
<dbReference type="PROSITE" id="PS50127">
    <property type="entry name" value="UBC_2"/>
    <property type="match status" value="1"/>
</dbReference>
<dbReference type="Gene3D" id="3.10.110.10">
    <property type="entry name" value="Ubiquitin Conjugating Enzyme"/>
    <property type="match status" value="1"/>
</dbReference>
<organism evidence="3 5">
    <name type="scientific">Pyrenophora tritici-repentis</name>
    <dbReference type="NCBI Taxonomy" id="45151"/>
    <lineage>
        <taxon>Eukaryota</taxon>
        <taxon>Fungi</taxon>
        <taxon>Dikarya</taxon>
        <taxon>Ascomycota</taxon>
        <taxon>Pezizomycotina</taxon>
        <taxon>Dothideomycetes</taxon>
        <taxon>Pleosporomycetidae</taxon>
        <taxon>Pleosporales</taxon>
        <taxon>Pleosporineae</taxon>
        <taxon>Pleosporaceae</taxon>
        <taxon>Pyrenophora</taxon>
    </lineage>
</organism>
<reference evidence="2 4" key="1">
    <citation type="journal article" date="2018" name="BMC Genomics">
        <title>Comparative genomics of the wheat fungal pathogen Pyrenophora tritici-repentis reveals chromosomal variations and genome plasticity.</title>
        <authorList>
            <person name="Moolhuijzen P."/>
            <person name="See P.T."/>
            <person name="Hane J.K."/>
            <person name="Shi G."/>
            <person name="Liu Z."/>
            <person name="Oliver R.P."/>
            <person name="Moffat C.S."/>
        </authorList>
    </citation>
    <scope>NUCLEOTIDE SEQUENCE [LARGE SCALE GENOMIC DNA]</scope>
    <source>
        <strain evidence="2">M4</strain>
    </source>
</reference>
<dbReference type="InterPro" id="IPR000608">
    <property type="entry name" value="UBC"/>
</dbReference>
<comment type="caution">
    <text evidence="3">The sequence shown here is derived from an EMBL/GenBank/DDBJ whole genome shotgun (WGS) entry which is preliminary data.</text>
</comment>
<evidence type="ECO:0000313" key="5">
    <source>
        <dbReference type="Proteomes" id="UP000249757"/>
    </source>
</evidence>
<evidence type="ECO:0000313" key="4">
    <source>
        <dbReference type="Proteomes" id="UP000245464"/>
    </source>
</evidence>
<dbReference type="InterPro" id="IPR016135">
    <property type="entry name" value="UBQ-conjugating_enzyme/RWD"/>
</dbReference>
<dbReference type="Proteomes" id="UP000249757">
    <property type="component" value="Unassembled WGS sequence"/>
</dbReference>
<dbReference type="EMBL" id="NQIK02000001">
    <property type="protein sequence ID" value="KAF7577424.1"/>
    <property type="molecule type" value="Genomic_DNA"/>
</dbReference>
<protein>
    <submittedName>
        <fullName evidence="3">Ubiquitin-conjugating enzyme</fullName>
    </submittedName>
    <submittedName>
        <fullName evidence="2">Ubiquitin-protein ligase</fullName>
    </submittedName>
</protein>
<dbReference type="Proteomes" id="UP000245464">
    <property type="component" value="Chromosome 1"/>
</dbReference>
<dbReference type="Pfam" id="PF00179">
    <property type="entry name" value="UQ_con"/>
    <property type="match status" value="1"/>
</dbReference>
<keyword evidence="5" id="KW-1185">Reference proteome</keyword>
<reference evidence="5" key="4">
    <citation type="journal article" date="2022" name="Microb. Genom.">
        <title>A global pangenome for the wheat fungal pathogen Pyrenophora tritici-repentis and prediction of effector protein structural homology.</title>
        <authorList>
            <person name="Moolhuijzen P.M."/>
            <person name="See P.T."/>
            <person name="Shi G."/>
            <person name="Powell H.R."/>
            <person name="Cockram J."/>
            <person name="Jorgensen L.N."/>
            <person name="Benslimane H."/>
            <person name="Strelkov S.E."/>
            <person name="Turner J."/>
            <person name="Liu Z."/>
            <person name="Moffat C.S."/>
        </authorList>
    </citation>
    <scope>NUCLEOTIDE SEQUENCE [LARGE SCALE GENOMIC DNA]</scope>
</reference>
<evidence type="ECO:0000313" key="3">
    <source>
        <dbReference type="EMBL" id="KAI1513373.1"/>
    </source>
</evidence>
<dbReference type="AlphaFoldDB" id="A0A2W1FLB8"/>
<feature type="domain" description="UBC core" evidence="1">
    <location>
        <begin position="1"/>
        <end position="110"/>
    </location>
</feature>
<reference evidence="3" key="2">
    <citation type="submission" date="2021-05" db="EMBL/GenBank/DDBJ databases">
        <authorList>
            <person name="Moolhuijzen P.M."/>
            <person name="Moffat C.S."/>
        </authorList>
    </citation>
    <scope>NUCLEOTIDE SEQUENCE</scope>
    <source>
        <strain evidence="3">86-124</strain>
    </source>
</reference>
<name>A0A2W1FLB8_9PLEO</name>
<dbReference type="OrthoDB" id="3775491at2759"/>
<dbReference type="SUPFAM" id="SSF54495">
    <property type="entry name" value="UBC-like"/>
    <property type="match status" value="1"/>
</dbReference>
<accession>A0A2W1FLB8</accession>
<reference evidence="3" key="3">
    <citation type="journal article" date="2022" name="bioRxiv">
        <title>A global pangenome for the wheat fungal pathogen Pyrenophora tritici-repentis and prediction of effector protein structural homology.</title>
        <authorList>
            <person name="Moolhuijzen P."/>
            <person name="See P.T."/>
            <person name="Shi G."/>
            <person name="Powell H.R."/>
            <person name="Cockram J."/>
            <person name="Jorgensen L.N."/>
            <person name="Benslimane H."/>
            <person name="Strelkov S.E."/>
            <person name="Turner J."/>
            <person name="Liu Z."/>
            <person name="Moffat C.S."/>
        </authorList>
    </citation>
    <scope>NUCLEOTIDE SEQUENCE</scope>
    <source>
        <strain evidence="3">86-124</strain>
    </source>
</reference>
<dbReference type="PANTHER" id="PTHR24068">
    <property type="entry name" value="UBIQUITIN-CONJUGATING ENZYME E2"/>
    <property type="match status" value="1"/>
</dbReference>
<sequence>MEGPPESTYAGGTFFLYVKMGDNYPMSAPEARFITPVYHPNINRHGRICHSILDRNWTADTTNKNVIDTIYSLLLVPEFSDPINTVVTLNYHWDEQTPQQSIKWVQRGHI</sequence>
<dbReference type="SMART" id="SM00212">
    <property type="entry name" value="UBCc"/>
    <property type="match status" value="1"/>
</dbReference>
<gene>
    <name evidence="3" type="ORF">Ptr86124_007275</name>
    <name evidence="2" type="ORF">PtrM4_016640</name>
</gene>